<dbReference type="STRING" id="145854.GA0074692_2477"/>
<feature type="domain" description="YdhG-like" evidence="1">
    <location>
        <begin position="26"/>
        <end position="129"/>
    </location>
</feature>
<dbReference type="EMBL" id="FMHW01000002">
    <property type="protein sequence ID" value="SCL28128.1"/>
    <property type="molecule type" value="Genomic_DNA"/>
</dbReference>
<protein>
    <recommendedName>
        <fullName evidence="1">YdhG-like domain-containing protein</fullName>
    </recommendedName>
</protein>
<dbReference type="InterPro" id="IPR014922">
    <property type="entry name" value="YdhG-like"/>
</dbReference>
<proteinExistence type="predicted"/>
<dbReference type="Pfam" id="PF08818">
    <property type="entry name" value="DUF1801"/>
    <property type="match status" value="1"/>
</dbReference>
<keyword evidence="3" id="KW-1185">Reference proteome</keyword>
<evidence type="ECO:0000259" key="1">
    <source>
        <dbReference type="Pfam" id="PF08818"/>
    </source>
</evidence>
<reference evidence="3" key="1">
    <citation type="submission" date="2016-06" db="EMBL/GenBank/DDBJ databases">
        <authorList>
            <person name="Varghese N."/>
            <person name="Submissions Spin"/>
        </authorList>
    </citation>
    <scope>NUCLEOTIDE SEQUENCE [LARGE SCALE GENOMIC DNA]</scope>
    <source>
        <strain evidence="3">DSM 43817</strain>
    </source>
</reference>
<name>A0A1C6SFK8_9ACTN</name>
<dbReference type="Proteomes" id="UP000198959">
    <property type="component" value="Unassembled WGS sequence"/>
</dbReference>
<evidence type="ECO:0000313" key="2">
    <source>
        <dbReference type="EMBL" id="SCL28128.1"/>
    </source>
</evidence>
<dbReference type="OrthoDB" id="5951444at2"/>
<evidence type="ECO:0000313" key="3">
    <source>
        <dbReference type="Proteomes" id="UP000198959"/>
    </source>
</evidence>
<gene>
    <name evidence="2" type="ORF">GA0074692_2477</name>
</gene>
<dbReference type="AlphaFoldDB" id="A0A1C6SFK8"/>
<accession>A0A1C6SFK8</accession>
<dbReference type="RefSeq" id="WP_091643484.1">
    <property type="nucleotide sequence ID" value="NZ_FMHW01000002.1"/>
</dbReference>
<sequence>MDSANKTRPTDGDVAAFLAAVPDERRRADGQFLAGLMSEVTGEPPVMWGPSIVGFGSRHYRYASGREGDVAAVSFSPRKAQTVLYLTGVPEDYADLLARLGPHTMGKGCLYLKRVDQADPTALREIIERSHQAAQTG</sequence>
<organism evidence="2 3">
    <name type="scientific">Micromonospora pallida</name>
    <dbReference type="NCBI Taxonomy" id="145854"/>
    <lineage>
        <taxon>Bacteria</taxon>
        <taxon>Bacillati</taxon>
        <taxon>Actinomycetota</taxon>
        <taxon>Actinomycetes</taxon>
        <taxon>Micromonosporales</taxon>
        <taxon>Micromonosporaceae</taxon>
        <taxon>Micromonospora</taxon>
    </lineage>
</organism>